<dbReference type="Proteomes" id="UP001292571">
    <property type="component" value="Unassembled WGS sequence"/>
</dbReference>
<dbReference type="EMBL" id="JAYEET010000020">
    <property type="protein sequence ID" value="MEA1605557.1"/>
    <property type="molecule type" value="Genomic_DNA"/>
</dbReference>
<evidence type="ECO:0000313" key="1">
    <source>
        <dbReference type="EMBL" id="MEA1605557.1"/>
    </source>
</evidence>
<name>A0ABU5P7A2_9PSED</name>
<protein>
    <recommendedName>
        <fullName evidence="3">Lipoprotein</fullName>
    </recommendedName>
</protein>
<organism evidence="1 2">
    <name type="scientific">Pseudomonas spirodelae</name>
    <dbReference type="NCBI Taxonomy" id="3101751"/>
    <lineage>
        <taxon>Bacteria</taxon>
        <taxon>Pseudomonadati</taxon>
        <taxon>Pseudomonadota</taxon>
        <taxon>Gammaproteobacteria</taxon>
        <taxon>Pseudomonadales</taxon>
        <taxon>Pseudomonadaceae</taxon>
        <taxon>Pseudomonas</taxon>
    </lineage>
</organism>
<evidence type="ECO:0000313" key="2">
    <source>
        <dbReference type="Proteomes" id="UP001292571"/>
    </source>
</evidence>
<dbReference type="PROSITE" id="PS51257">
    <property type="entry name" value="PROKAR_LIPOPROTEIN"/>
    <property type="match status" value="1"/>
</dbReference>
<keyword evidence="2" id="KW-1185">Reference proteome</keyword>
<gene>
    <name evidence="1" type="ORF">SOP97_06930</name>
</gene>
<evidence type="ECO:0008006" key="3">
    <source>
        <dbReference type="Google" id="ProtNLM"/>
    </source>
</evidence>
<reference evidence="1 2" key="1">
    <citation type="submission" date="2023-12" db="EMBL/GenBank/DDBJ databases">
        <title>Pseudomonas sp. T5W1.</title>
        <authorList>
            <person name="Maltman C."/>
        </authorList>
    </citation>
    <scope>NUCLEOTIDE SEQUENCE [LARGE SCALE GENOMIC DNA]</scope>
    <source>
        <strain evidence="1 2">T5W1</strain>
    </source>
</reference>
<sequence length="136" mass="14846">MKKLTLLAAAVVLLSGCTQRYIDFTTISSKNMDMSRGAEFERGTQRVVGEDKSHIIIFIPTGQPNAKEALDKAIESTPGAVALLDGVITHKFWWIPYIYGQSSIEVEGTPLIDPRLKPGYRAANAQAIPLSSNQAQ</sequence>
<comment type="caution">
    <text evidence="1">The sequence shown here is derived from an EMBL/GenBank/DDBJ whole genome shotgun (WGS) entry which is preliminary data.</text>
</comment>
<dbReference type="RefSeq" id="WP_296125599.1">
    <property type="nucleotide sequence ID" value="NZ_JAYEET010000020.1"/>
</dbReference>
<accession>A0ABU5P7A2</accession>
<proteinExistence type="predicted"/>